<proteinExistence type="predicted"/>
<dbReference type="Pfam" id="PF00248">
    <property type="entry name" value="Aldo_ket_red"/>
    <property type="match status" value="1"/>
</dbReference>
<dbReference type="InterPro" id="IPR036812">
    <property type="entry name" value="NAD(P)_OxRdtase_dom_sf"/>
</dbReference>
<protein>
    <recommendedName>
        <fullName evidence="2">NADP-dependent oxidoreductase domain-containing protein</fullName>
    </recommendedName>
</protein>
<keyword evidence="1" id="KW-0560">Oxidoreductase</keyword>
<dbReference type="PANTHER" id="PTHR43364">
    <property type="entry name" value="NADH-SPECIFIC METHYLGLYOXAL REDUCTASE-RELATED"/>
    <property type="match status" value="1"/>
</dbReference>
<dbReference type="InterPro" id="IPR050523">
    <property type="entry name" value="AKR_Detox_Biosynth"/>
</dbReference>
<dbReference type="GO" id="GO:0016491">
    <property type="term" value="F:oxidoreductase activity"/>
    <property type="evidence" value="ECO:0007669"/>
    <property type="project" value="UniProtKB-KW"/>
</dbReference>
<dbReference type="EMBL" id="BARS01004328">
    <property type="protein sequence ID" value="GAF76459.1"/>
    <property type="molecule type" value="Genomic_DNA"/>
</dbReference>
<dbReference type="Gene3D" id="3.20.20.100">
    <property type="entry name" value="NADP-dependent oxidoreductase domain"/>
    <property type="match status" value="1"/>
</dbReference>
<dbReference type="SUPFAM" id="SSF51430">
    <property type="entry name" value="NAD(P)-linked oxidoreductase"/>
    <property type="match status" value="1"/>
</dbReference>
<gene>
    <name evidence="3" type="ORF">S01H1_08436</name>
</gene>
<feature type="domain" description="NADP-dependent oxidoreductase" evidence="2">
    <location>
        <begin position="17"/>
        <end position="317"/>
    </location>
</feature>
<dbReference type="GO" id="GO:0005829">
    <property type="term" value="C:cytosol"/>
    <property type="evidence" value="ECO:0007669"/>
    <property type="project" value="TreeGrafter"/>
</dbReference>
<name>X0S648_9ZZZZ</name>
<comment type="caution">
    <text evidence="3">The sequence shown here is derived from an EMBL/GenBank/DDBJ whole genome shotgun (WGS) entry which is preliminary data.</text>
</comment>
<evidence type="ECO:0000259" key="2">
    <source>
        <dbReference type="Pfam" id="PF00248"/>
    </source>
</evidence>
<evidence type="ECO:0000313" key="3">
    <source>
        <dbReference type="EMBL" id="GAF76459.1"/>
    </source>
</evidence>
<organism evidence="3">
    <name type="scientific">marine sediment metagenome</name>
    <dbReference type="NCBI Taxonomy" id="412755"/>
    <lineage>
        <taxon>unclassified sequences</taxon>
        <taxon>metagenomes</taxon>
        <taxon>ecological metagenomes</taxon>
    </lineage>
</organism>
<evidence type="ECO:0000256" key="1">
    <source>
        <dbReference type="ARBA" id="ARBA00023002"/>
    </source>
</evidence>
<reference evidence="3" key="1">
    <citation type="journal article" date="2014" name="Front. Microbiol.">
        <title>High frequency of phylogenetically diverse reductive dehalogenase-homologous genes in deep subseafloor sedimentary metagenomes.</title>
        <authorList>
            <person name="Kawai M."/>
            <person name="Futagami T."/>
            <person name="Toyoda A."/>
            <person name="Takaki Y."/>
            <person name="Nishi S."/>
            <person name="Hori S."/>
            <person name="Arai W."/>
            <person name="Tsubouchi T."/>
            <person name="Morono Y."/>
            <person name="Uchiyama I."/>
            <person name="Ito T."/>
            <person name="Fujiyama A."/>
            <person name="Inagaki F."/>
            <person name="Takami H."/>
        </authorList>
    </citation>
    <scope>NUCLEOTIDE SEQUENCE</scope>
    <source>
        <strain evidence="3">Expedition CK06-06</strain>
    </source>
</reference>
<dbReference type="PANTHER" id="PTHR43364:SF4">
    <property type="entry name" value="NAD(P)-LINKED OXIDOREDUCTASE SUPERFAMILY PROTEIN"/>
    <property type="match status" value="1"/>
</dbReference>
<dbReference type="InterPro" id="IPR023210">
    <property type="entry name" value="NADP_OxRdtase_dom"/>
</dbReference>
<sequence length="323" mass="36168">MEYGKISGIDKGVSRVGQGLIMVGGKEQEEDFKLLDAVYEAGITLFDSAWGYGGGQCDRVFGQWVRQRGLRDKVVLMDKCSHHNRDRKRVMPFDISHDLYDCLARLQFDCIDLFAFHRDDEDVPVGPLVERMNQHIDEGRILAYGASNWTHQRIREANEYAEANGLRGFAASSPQYSLAECIDDPWGGTSTTITGADNQAARNWYQGNQMPVIPWSSLCGGFFSGRFTRDNLDAFTDGGDKRCVRCYCGEDNFRRYDRAAELAKEKDATVPQIALAYTIRGPLNCFPLMAAYDARQAAENAAAADIELTPEEIAWLDLATDSR</sequence>
<accession>X0S648</accession>
<dbReference type="CDD" id="cd19082">
    <property type="entry name" value="AKR_AKR10A1_2"/>
    <property type="match status" value="1"/>
</dbReference>
<dbReference type="AlphaFoldDB" id="X0S648"/>